<dbReference type="CDD" id="cd01650">
    <property type="entry name" value="RT_nLTR_like"/>
    <property type="match status" value="1"/>
</dbReference>
<dbReference type="PROSITE" id="PS50878">
    <property type="entry name" value="RT_POL"/>
    <property type="match status" value="1"/>
</dbReference>
<evidence type="ECO:0000313" key="2">
    <source>
        <dbReference type="EMBL" id="RVW19878.1"/>
    </source>
</evidence>
<comment type="caution">
    <text evidence="2">The sequence shown here is derived from an EMBL/GenBank/DDBJ whole genome shotgun (WGS) entry which is preliminary data.</text>
</comment>
<dbReference type="PANTHER" id="PTHR33116:SF78">
    <property type="entry name" value="OS12G0587133 PROTEIN"/>
    <property type="match status" value="1"/>
</dbReference>
<dbReference type="Pfam" id="PF00078">
    <property type="entry name" value="RVT_1"/>
    <property type="match status" value="1"/>
</dbReference>
<dbReference type="PANTHER" id="PTHR33116">
    <property type="entry name" value="REVERSE TRANSCRIPTASE ZINC-BINDING DOMAIN-CONTAINING PROTEIN-RELATED-RELATED"/>
    <property type="match status" value="1"/>
</dbReference>
<name>A0A438C9L1_VITVI</name>
<reference evidence="2 3" key="1">
    <citation type="journal article" date="2018" name="PLoS Genet.">
        <title>Population sequencing reveals clonal diversity and ancestral inbreeding in the grapevine cultivar Chardonnay.</title>
        <authorList>
            <person name="Roach M.J."/>
            <person name="Johnson D.L."/>
            <person name="Bohlmann J."/>
            <person name="van Vuuren H.J."/>
            <person name="Jones S.J."/>
            <person name="Pretorius I.S."/>
            <person name="Schmidt S.A."/>
            <person name="Borneman A.R."/>
        </authorList>
    </citation>
    <scope>NUCLEOTIDE SEQUENCE [LARGE SCALE GENOMIC DNA]</scope>
    <source>
        <strain evidence="3">cv. Chardonnay</strain>
        <tissue evidence="2">Leaf</tissue>
    </source>
</reference>
<evidence type="ECO:0000259" key="1">
    <source>
        <dbReference type="PROSITE" id="PS50878"/>
    </source>
</evidence>
<dbReference type="AlphaFoldDB" id="A0A438C9L1"/>
<protein>
    <submittedName>
        <fullName evidence="2">Retrovirus-related Pol polyprotein from transposon RE1</fullName>
    </submittedName>
</protein>
<sequence length="805" mass="90750">MAKVLANRLKRVLNKVVAPTQNAFVMGRQILDASLIANEVIDSWQKRKEKGLISKFSVLVNGVPAGFFPSSKGLRQGDPLSPYLFVLGMEVLDALIRRAVAGGYLSGCSIQGDRRHNLKISHLFFIDDTIVFCEAKKEHLTHLSWILLWFEAASGLRINLDKSEIIPVGVVEEIEEMAVELGCRVGSLPSQYLGLPLGTPNKAPSVWDGVEEKVRRRLARWKRQYISKGGRITFIRSTLASMPIYHMSLFRMPNEIWARGSWLESKEGLWGFRHGGVERKSGRKLIGAGDNMGELATCSEGYKSSMEEDSVCWKGEGMANLGVKEAYRLVARPNDIVFPSRCIWVDSVPTKVAFYAWEATWGGCSLLIDFRKKDGSFLIVVSMWLSGVQWVFPETVKEVLTSWRGPFVGKKRKKIWKSIPLCIFWTVWKERNSIRPSTSHPLSQVLGYEKLSSNHKGFDHALSSNLNSIPTQRLLLFRSGKKPWDAELRALKSNGTWSLTTLPLGKHTMGCKWIYKIKYQADGTLEQYKAWLVTKGFTQQEGIDNLNTSSPSPKPIKIEVLLALVAIYGWSLTQLDVNNTFLHDNLVEEVYMALPPALHHEGSPFPLILGFTPSTANNSLFIKSSGNSFIALLFCVDDIVIANLLEFLLDTGYLVHKTKKTPMDPNLKLSQEEGDLLEDHFMYRWLIGKPLYLTITRPDLSYSMNRLSQFPAKPRVPQLQAAHHILQYIKSIVGQGIYFSSSSSVELKGFANSNWATCPDTRKSIRAFVSPLEISLFHGNQRSNILFLDLLLKLNIDPWLMLLVK</sequence>
<proteinExistence type="predicted"/>
<dbReference type="EMBL" id="QGNW01002424">
    <property type="protein sequence ID" value="RVW19878.1"/>
    <property type="molecule type" value="Genomic_DNA"/>
</dbReference>
<dbReference type="InterPro" id="IPR043502">
    <property type="entry name" value="DNA/RNA_pol_sf"/>
</dbReference>
<dbReference type="SUPFAM" id="SSF56672">
    <property type="entry name" value="DNA/RNA polymerases"/>
    <property type="match status" value="1"/>
</dbReference>
<gene>
    <name evidence="2" type="primary">RE1_1419</name>
    <name evidence="2" type="ORF">CK203_110842</name>
</gene>
<dbReference type="Pfam" id="PF07727">
    <property type="entry name" value="RVT_2"/>
    <property type="match status" value="1"/>
</dbReference>
<dbReference type="Proteomes" id="UP000288805">
    <property type="component" value="Unassembled WGS sequence"/>
</dbReference>
<dbReference type="InterPro" id="IPR013103">
    <property type="entry name" value="RVT_2"/>
</dbReference>
<organism evidence="2 3">
    <name type="scientific">Vitis vinifera</name>
    <name type="common">Grape</name>
    <dbReference type="NCBI Taxonomy" id="29760"/>
    <lineage>
        <taxon>Eukaryota</taxon>
        <taxon>Viridiplantae</taxon>
        <taxon>Streptophyta</taxon>
        <taxon>Embryophyta</taxon>
        <taxon>Tracheophyta</taxon>
        <taxon>Spermatophyta</taxon>
        <taxon>Magnoliopsida</taxon>
        <taxon>eudicotyledons</taxon>
        <taxon>Gunneridae</taxon>
        <taxon>Pentapetalae</taxon>
        <taxon>rosids</taxon>
        <taxon>Vitales</taxon>
        <taxon>Vitaceae</taxon>
        <taxon>Viteae</taxon>
        <taxon>Vitis</taxon>
    </lineage>
</organism>
<evidence type="ECO:0000313" key="3">
    <source>
        <dbReference type="Proteomes" id="UP000288805"/>
    </source>
</evidence>
<accession>A0A438C9L1</accession>
<dbReference type="InterPro" id="IPR000477">
    <property type="entry name" value="RT_dom"/>
</dbReference>
<feature type="domain" description="Reverse transcriptase" evidence="1">
    <location>
        <begin position="1"/>
        <end position="197"/>
    </location>
</feature>